<dbReference type="STRING" id="413434.SAMN04488132_10572"/>
<proteinExistence type="predicted"/>
<organism evidence="1 2">
    <name type="scientific">Sediminibacterium ginsengisoli</name>
    <dbReference type="NCBI Taxonomy" id="413434"/>
    <lineage>
        <taxon>Bacteria</taxon>
        <taxon>Pseudomonadati</taxon>
        <taxon>Bacteroidota</taxon>
        <taxon>Chitinophagia</taxon>
        <taxon>Chitinophagales</taxon>
        <taxon>Chitinophagaceae</taxon>
        <taxon>Sediminibacterium</taxon>
    </lineage>
</organism>
<accession>A0A1T4NZZ7</accession>
<evidence type="ECO:0000313" key="1">
    <source>
        <dbReference type="EMBL" id="SJZ84749.1"/>
    </source>
</evidence>
<protein>
    <submittedName>
        <fullName evidence="1">Uncharacterized protein</fullName>
    </submittedName>
</protein>
<sequence>MYLLDMIPNNFTYSQTAENVDHYWRGDISDNPVYEFLFQGKCVIRPVEDHNYLRMNYIN</sequence>
<dbReference type="AlphaFoldDB" id="A0A1T4NZZ7"/>
<name>A0A1T4NZZ7_9BACT</name>
<evidence type="ECO:0000313" key="2">
    <source>
        <dbReference type="Proteomes" id="UP000190888"/>
    </source>
</evidence>
<gene>
    <name evidence="1" type="ORF">SAMN04488132_10572</name>
</gene>
<reference evidence="1 2" key="1">
    <citation type="submission" date="2017-02" db="EMBL/GenBank/DDBJ databases">
        <authorList>
            <person name="Peterson S.W."/>
        </authorList>
    </citation>
    <scope>NUCLEOTIDE SEQUENCE [LARGE SCALE GENOMIC DNA]</scope>
    <source>
        <strain evidence="1 2">DSM 22335</strain>
    </source>
</reference>
<dbReference type="EMBL" id="FUWH01000005">
    <property type="protein sequence ID" value="SJZ84749.1"/>
    <property type="molecule type" value="Genomic_DNA"/>
</dbReference>
<keyword evidence="2" id="KW-1185">Reference proteome</keyword>
<dbReference type="Proteomes" id="UP000190888">
    <property type="component" value="Unassembled WGS sequence"/>
</dbReference>